<name>A0ABP2YPE6_TRESO</name>
<sequence>MVDSGSGGRIFSVHVYIVITSVPHVKKINIMIEKSIAQESS</sequence>
<dbReference type="Proteomes" id="UP000016646">
    <property type="component" value="Unassembled WGS sequence"/>
</dbReference>
<evidence type="ECO:0000313" key="2">
    <source>
        <dbReference type="Proteomes" id="UP000016646"/>
    </source>
</evidence>
<evidence type="ECO:0000313" key="1">
    <source>
        <dbReference type="EMBL" id="ERK05061.1"/>
    </source>
</evidence>
<keyword evidence="2" id="KW-1185">Reference proteome</keyword>
<protein>
    <submittedName>
        <fullName evidence="1">Uncharacterized protein</fullName>
    </submittedName>
</protein>
<proteinExistence type="predicted"/>
<accession>A0ABP2YPE6</accession>
<gene>
    <name evidence="1" type="ORF">HMPREF0860_2661</name>
</gene>
<organism evidence="1 2">
    <name type="scientific">Treponema socranskii subsp. socranskii VPI DR56BR1116 = ATCC 35536</name>
    <dbReference type="NCBI Taxonomy" id="1125725"/>
    <lineage>
        <taxon>Bacteria</taxon>
        <taxon>Pseudomonadati</taxon>
        <taxon>Spirochaetota</taxon>
        <taxon>Spirochaetia</taxon>
        <taxon>Spirochaetales</taxon>
        <taxon>Treponemataceae</taxon>
        <taxon>Treponema</taxon>
    </lineage>
</organism>
<reference evidence="1 2" key="1">
    <citation type="submission" date="2013-08" db="EMBL/GenBank/DDBJ databases">
        <authorList>
            <person name="Durkin A.S."/>
            <person name="Haft D.R."/>
            <person name="McCorrison J."/>
            <person name="Torralba M."/>
            <person name="Gillis M."/>
            <person name="Haft D.H."/>
            <person name="Methe B."/>
            <person name="Sutton G."/>
            <person name="Nelson K.E."/>
        </authorList>
    </citation>
    <scope>NUCLEOTIDE SEQUENCE [LARGE SCALE GENOMIC DNA]</scope>
    <source>
        <strain evidence="1 2">ATCC 35536</strain>
    </source>
</reference>
<dbReference type="EMBL" id="AVQI01000005">
    <property type="protein sequence ID" value="ERK05061.1"/>
    <property type="molecule type" value="Genomic_DNA"/>
</dbReference>
<comment type="caution">
    <text evidence="1">The sequence shown here is derived from an EMBL/GenBank/DDBJ whole genome shotgun (WGS) entry which is preliminary data.</text>
</comment>